<dbReference type="EMBL" id="GGEC01078663">
    <property type="protein sequence ID" value="MBX59147.1"/>
    <property type="molecule type" value="Transcribed_RNA"/>
</dbReference>
<accession>A0A2P2PWN0</accession>
<proteinExistence type="predicted"/>
<name>A0A2P2PWN0_RHIMU</name>
<reference evidence="1" key="1">
    <citation type="submission" date="2018-02" db="EMBL/GenBank/DDBJ databases">
        <title>Rhizophora mucronata_Transcriptome.</title>
        <authorList>
            <person name="Meera S.P."/>
            <person name="Sreeshan A."/>
            <person name="Augustine A."/>
        </authorList>
    </citation>
    <scope>NUCLEOTIDE SEQUENCE</scope>
    <source>
        <tissue evidence="1">Leaf</tissue>
    </source>
</reference>
<dbReference type="AlphaFoldDB" id="A0A2P2PWN0"/>
<organism evidence="1">
    <name type="scientific">Rhizophora mucronata</name>
    <name type="common">Asiatic mangrove</name>
    <dbReference type="NCBI Taxonomy" id="61149"/>
    <lineage>
        <taxon>Eukaryota</taxon>
        <taxon>Viridiplantae</taxon>
        <taxon>Streptophyta</taxon>
        <taxon>Embryophyta</taxon>
        <taxon>Tracheophyta</taxon>
        <taxon>Spermatophyta</taxon>
        <taxon>Magnoliopsida</taxon>
        <taxon>eudicotyledons</taxon>
        <taxon>Gunneridae</taxon>
        <taxon>Pentapetalae</taxon>
        <taxon>rosids</taxon>
        <taxon>fabids</taxon>
        <taxon>Malpighiales</taxon>
        <taxon>Rhizophoraceae</taxon>
        <taxon>Rhizophora</taxon>
    </lineage>
</organism>
<protein>
    <submittedName>
        <fullName evidence="1">Uncharacterized protein</fullName>
    </submittedName>
</protein>
<evidence type="ECO:0000313" key="1">
    <source>
        <dbReference type="EMBL" id="MBX59147.1"/>
    </source>
</evidence>
<sequence length="37" mass="4494">MFMIHDFHLLACLFHVFYHFEDFVCLIVTLNMVEKSC</sequence>